<protein>
    <submittedName>
        <fullName evidence="1">Biliverdin-producing heme oxygenase</fullName>
    </submittedName>
</protein>
<dbReference type="EMBL" id="JBHSAS010000006">
    <property type="protein sequence ID" value="MFC4028113.1"/>
    <property type="molecule type" value="Genomic_DNA"/>
</dbReference>
<dbReference type="InterPro" id="IPR016084">
    <property type="entry name" value="Haem_Oase-like_multi-hlx"/>
</dbReference>
<dbReference type="SUPFAM" id="SSF48613">
    <property type="entry name" value="Heme oxygenase-like"/>
    <property type="match status" value="1"/>
</dbReference>
<gene>
    <name evidence="1" type="ORF">ACFOS1_11900</name>
    <name evidence="2" type="ORF">ACFOS1_15065</name>
</gene>
<dbReference type="RefSeq" id="WP_290231254.1">
    <property type="nucleotide sequence ID" value="NZ_JAUFPZ010000002.1"/>
</dbReference>
<dbReference type="InterPro" id="IPR016053">
    <property type="entry name" value="Haem_Oase-like"/>
</dbReference>
<name>A0ABV8H7M3_9FLAO</name>
<proteinExistence type="predicted"/>
<keyword evidence="3" id="KW-1185">Reference proteome</keyword>
<organism evidence="1 3">
    <name type="scientific">Zunongwangia endophytica</name>
    <dbReference type="NCBI Taxonomy" id="1808945"/>
    <lineage>
        <taxon>Bacteria</taxon>
        <taxon>Pseudomonadati</taxon>
        <taxon>Bacteroidota</taxon>
        <taxon>Flavobacteriia</taxon>
        <taxon>Flavobacteriales</taxon>
        <taxon>Flavobacteriaceae</taxon>
        <taxon>Zunongwangia</taxon>
    </lineage>
</organism>
<reference evidence="3" key="2">
    <citation type="journal article" date="2019" name="Int. J. Syst. Evol. Microbiol.">
        <title>The Global Catalogue of Microorganisms (GCM) 10K type strain sequencing project: providing services to taxonomists for standard genome sequencing and annotation.</title>
        <authorList>
            <consortium name="The Broad Institute Genomics Platform"/>
            <consortium name="The Broad Institute Genome Sequencing Center for Infectious Disease"/>
            <person name="Wu L."/>
            <person name="Ma J."/>
        </authorList>
    </citation>
    <scope>NUCLEOTIDE SEQUENCE [LARGE SCALE GENOMIC DNA]</scope>
    <source>
        <strain evidence="3">CECT 9128</strain>
    </source>
</reference>
<dbReference type="CDD" id="cd19166">
    <property type="entry name" value="HemeO-bac"/>
    <property type="match status" value="1"/>
</dbReference>
<sequence>MMLKTLREETSDLHKEIESDNAAGLIMDHSITLEGYKTLLLQNFLAYRVVEDEIKPFYSEFSTDKSERLAEDLEALDVEFESALSYFKDDFRCKDKIEALGASYVLEGSAMGGMLIAKELQNCQHLNMISKHHFFNGDRKNVEGWKQFMKKVNSEEFSEDQIKKATTKAQETFRFFGKVFNYNPQFSV</sequence>
<evidence type="ECO:0000313" key="3">
    <source>
        <dbReference type="Proteomes" id="UP001595793"/>
    </source>
</evidence>
<dbReference type="Gene3D" id="1.20.910.10">
    <property type="entry name" value="Heme oxygenase-like"/>
    <property type="match status" value="1"/>
</dbReference>
<reference evidence="1" key="3">
    <citation type="submission" date="2024-09" db="EMBL/GenBank/DDBJ databases">
        <authorList>
            <person name="Sun Q."/>
            <person name="Mori K."/>
        </authorList>
    </citation>
    <scope>NUCLEOTIDE SEQUENCE</scope>
    <source>
        <strain evidence="1">CECT 9128</strain>
    </source>
</reference>
<comment type="caution">
    <text evidence="1">The sequence shown here is derived from an EMBL/GenBank/DDBJ whole genome shotgun (WGS) entry which is preliminary data.</text>
</comment>
<evidence type="ECO:0000313" key="1">
    <source>
        <dbReference type="EMBL" id="MFC4028113.1"/>
    </source>
</evidence>
<accession>A0ABV8H7M3</accession>
<evidence type="ECO:0000313" key="2">
    <source>
        <dbReference type="EMBL" id="MFC4028738.1"/>
    </source>
</evidence>
<dbReference type="Proteomes" id="UP001595793">
    <property type="component" value="Unassembled WGS sequence"/>
</dbReference>
<dbReference type="Pfam" id="PF01126">
    <property type="entry name" value="Heme_oxygenase"/>
    <property type="match status" value="1"/>
</dbReference>
<dbReference type="EMBL" id="JBHSAS010000011">
    <property type="protein sequence ID" value="MFC4028738.1"/>
    <property type="molecule type" value="Genomic_DNA"/>
</dbReference>
<reference evidence="1" key="1">
    <citation type="journal article" date="2014" name="Int. J. Syst. Evol. Microbiol.">
        <title>Complete genome of a new Firmicutes species belonging to the dominant human colonic microbiota ('Ruminococcus bicirculans') reveals two chromosomes and a selective capacity to utilize plant glucans.</title>
        <authorList>
            <consortium name="NISC Comparative Sequencing Program"/>
            <person name="Wegmann U."/>
            <person name="Louis P."/>
            <person name="Goesmann A."/>
            <person name="Henrissat B."/>
            <person name="Duncan S.H."/>
            <person name="Flint H.J."/>
        </authorList>
    </citation>
    <scope>NUCLEOTIDE SEQUENCE</scope>
    <source>
        <strain evidence="1">CECT 9128</strain>
    </source>
</reference>